<keyword evidence="3" id="KW-0819">tRNA processing</keyword>
<keyword evidence="5" id="KW-0067">ATP-binding</keyword>
<dbReference type="Proteomes" id="UP000033140">
    <property type="component" value="Unassembled WGS sequence"/>
</dbReference>
<evidence type="ECO:0000313" key="8">
    <source>
        <dbReference type="EMBL" id="GAO45816.1"/>
    </source>
</evidence>
<dbReference type="GO" id="GO:0005524">
    <property type="term" value="F:ATP binding"/>
    <property type="evidence" value="ECO:0007669"/>
    <property type="project" value="UniProtKB-KW"/>
</dbReference>
<dbReference type="InterPro" id="IPR014729">
    <property type="entry name" value="Rossmann-like_a/b/a_fold"/>
</dbReference>
<reference evidence="8 9" key="2">
    <citation type="journal article" date="2014" name="J. Gen. Appl. Microbiol.">
        <title>The early diverging ascomycetous budding yeast Saitoella complicata has three histone deacetylases belonging to the Clr6, Hos2, and Rpd3 lineages.</title>
        <authorList>
            <person name="Nishida H."/>
            <person name="Matsumoto T."/>
            <person name="Kondo S."/>
            <person name="Hamamoto M."/>
            <person name="Yoshikawa H."/>
        </authorList>
    </citation>
    <scope>NUCLEOTIDE SEQUENCE [LARGE SCALE GENOMIC DNA]</scope>
    <source>
        <strain evidence="8 9">NRRL Y-17804</strain>
    </source>
</reference>
<dbReference type="EC" id="6.3.4.19" evidence="1"/>
<dbReference type="InterPro" id="IPR011063">
    <property type="entry name" value="TilS/TtcA_N"/>
</dbReference>
<dbReference type="CDD" id="cd01992">
    <property type="entry name" value="TilS_N"/>
    <property type="match status" value="1"/>
</dbReference>
<dbReference type="STRING" id="698492.A0A0E9N7W6"/>
<proteinExistence type="inferred from homology"/>
<feature type="domain" description="tRNA(Ile)-lysidine/2-thiocytidine synthase N-terminal" evidence="7">
    <location>
        <begin position="66"/>
        <end position="259"/>
    </location>
</feature>
<reference evidence="8 9" key="1">
    <citation type="journal article" date="2011" name="J. Gen. Appl. Microbiol.">
        <title>Draft genome sequencing of the enigmatic yeast Saitoella complicata.</title>
        <authorList>
            <person name="Nishida H."/>
            <person name="Hamamoto M."/>
            <person name="Sugiyama J."/>
        </authorList>
    </citation>
    <scope>NUCLEOTIDE SEQUENCE [LARGE SCALE GENOMIC DNA]</scope>
    <source>
        <strain evidence="8 9">NRRL Y-17804</strain>
    </source>
</reference>
<keyword evidence="4" id="KW-0547">Nucleotide-binding</keyword>
<evidence type="ECO:0000256" key="5">
    <source>
        <dbReference type="ARBA" id="ARBA00022840"/>
    </source>
</evidence>
<evidence type="ECO:0000256" key="3">
    <source>
        <dbReference type="ARBA" id="ARBA00022694"/>
    </source>
</evidence>
<organism evidence="8 9">
    <name type="scientific">Saitoella complicata (strain BCRC 22490 / CBS 7301 / JCM 7358 / NBRC 10748 / NRRL Y-17804)</name>
    <dbReference type="NCBI Taxonomy" id="698492"/>
    <lineage>
        <taxon>Eukaryota</taxon>
        <taxon>Fungi</taxon>
        <taxon>Dikarya</taxon>
        <taxon>Ascomycota</taxon>
        <taxon>Taphrinomycotina</taxon>
        <taxon>Taphrinomycotina incertae sedis</taxon>
        <taxon>Saitoella</taxon>
    </lineage>
</organism>
<dbReference type="InterPro" id="IPR012094">
    <property type="entry name" value="tRNA_Ile_lys_synt"/>
</dbReference>
<dbReference type="InterPro" id="IPR012795">
    <property type="entry name" value="tRNA_Ile_lys_synt_N"/>
</dbReference>
<keyword evidence="9" id="KW-1185">Reference proteome</keyword>
<comment type="caution">
    <text evidence="8">The sequence shown here is derived from an EMBL/GenBank/DDBJ whole genome shotgun (WGS) entry which is preliminary data.</text>
</comment>
<dbReference type="Gene3D" id="3.40.50.620">
    <property type="entry name" value="HUPs"/>
    <property type="match status" value="1"/>
</dbReference>
<dbReference type="GO" id="GO:0008033">
    <property type="term" value="P:tRNA processing"/>
    <property type="evidence" value="ECO:0007669"/>
    <property type="project" value="UniProtKB-KW"/>
</dbReference>
<evidence type="ECO:0000259" key="7">
    <source>
        <dbReference type="Pfam" id="PF01171"/>
    </source>
</evidence>
<dbReference type="OMA" id="HIMQQTE"/>
<evidence type="ECO:0000313" key="9">
    <source>
        <dbReference type="Proteomes" id="UP000033140"/>
    </source>
</evidence>
<reference evidence="8 9" key="3">
    <citation type="journal article" date="2015" name="Genome Announc.">
        <title>Draft Genome Sequence of the Archiascomycetous Yeast Saitoella complicata.</title>
        <authorList>
            <person name="Yamauchi K."/>
            <person name="Kondo S."/>
            <person name="Hamamoto M."/>
            <person name="Takahashi Y."/>
            <person name="Ogura Y."/>
            <person name="Hayashi T."/>
            <person name="Nishida H."/>
        </authorList>
    </citation>
    <scope>NUCLEOTIDE SEQUENCE [LARGE SCALE GENOMIC DNA]</scope>
    <source>
        <strain evidence="8 9">NRRL Y-17804</strain>
    </source>
</reference>
<dbReference type="Pfam" id="PF01171">
    <property type="entry name" value="ATP_bind_3"/>
    <property type="match status" value="1"/>
</dbReference>
<evidence type="ECO:0000256" key="6">
    <source>
        <dbReference type="ARBA" id="ARBA00048539"/>
    </source>
</evidence>
<dbReference type="GO" id="GO:0032267">
    <property type="term" value="F:tRNA(Ile)-lysidine synthase activity"/>
    <property type="evidence" value="ECO:0007669"/>
    <property type="project" value="UniProtKB-EC"/>
</dbReference>
<name>A0A0E9N7W6_SAICN</name>
<dbReference type="PANTHER" id="PTHR43033">
    <property type="entry name" value="TRNA(ILE)-LYSIDINE SYNTHASE-RELATED"/>
    <property type="match status" value="1"/>
</dbReference>
<sequence length="569" mass="64896">MSTLQARQYWKLQNVTLFLDIESKAAYCRSGLFGVLYEDMITLKDFSHRLGPLLLRNAQPGQRLGMAVSGGVDSMALTYLTHLWVKEQNIPSNYVTAITIDHDSRPESAAEAAKVGEWCAQFGFQHHIIKLDWSKAKDVAPTRFELHARQLRYEALSRACIDKGVTKLLFAHHSDDQAETLLHRLAMGSSFMGLSGMPAVAPIPCSHNIYGAQHIEILRPLLGFRKSDLKATCKAANVPWAEDPTNNDATLTIRNTIRKLFAERAHELPEVLQPQNLVKLSQRLRADEDRAEIYLKDQLELSRLCFFPQSGAMYVTVPPHIMQQTEDIRFRFAAIIAQKLTPSVGMIRKGRLKETVDRLFTAKDDRVSFRNLLFDVKSTQLLGQQILWFVRRAPLDKESMKKLVPLPTDGTWELWDGRWFIRLSLEKGKTLRNRICVRCLSPRDLRAVRLLMSPNDWAKWNRSTDHAMSGDTQFQIPLAVEVCDKEDGTQEEVRPVALPSLNIQLQQKEGIFVESRFRAKSGQYANKPIQLGDPYNLFTRGSSIRRKEEIVAGSRRVNQLRSNDTFYGH</sequence>
<evidence type="ECO:0000256" key="4">
    <source>
        <dbReference type="ARBA" id="ARBA00022741"/>
    </source>
</evidence>
<dbReference type="SUPFAM" id="SSF52402">
    <property type="entry name" value="Adenine nucleotide alpha hydrolases-like"/>
    <property type="match status" value="1"/>
</dbReference>
<evidence type="ECO:0000256" key="1">
    <source>
        <dbReference type="ARBA" id="ARBA00013267"/>
    </source>
</evidence>
<keyword evidence="2" id="KW-0436">Ligase</keyword>
<gene>
    <name evidence="8" type="ORF">G7K_0066-t1</name>
</gene>
<protein>
    <recommendedName>
        <fullName evidence="1">tRNA(Ile)-lysidine synthetase</fullName>
        <ecNumber evidence="1">6.3.4.19</ecNumber>
    </recommendedName>
</protein>
<dbReference type="NCBIfam" id="TIGR02432">
    <property type="entry name" value="lysidine_TilS_N"/>
    <property type="match status" value="1"/>
</dbReference>
<dbReference type="EMBL" id="BACD03000001">
    <property type="protein sequence ID" value="GAO45816.1"/>
    <property type="molecule type" value="Genomic_DNA"/>
</dbReference>
<evidence type="ECO:0000256" key="2">
    <source>
        <dbReference type="ARBA" id="ARBA00022598"/>
    </source>
</evidence>
<dbReference type="PANTHER" id="PTHR43033:SF1">
    <property type="entry name" value="TRNA(ILE)-LYSIDINE SYNTHASE-RELATED"/>
    <property type="match status" value="1"/>
</dbReference>
<comment type="catalytic activity">
    <reaction evidence="6">
        <text>cytidine(34) in tRNA(Ile2) + L-lysine + ATP = lysidine(34) in tRNA(Ile2) + AMP + diphosphate + H(+)</text>
        <dbReference type="Rhea" id="RHEA:43744"/>
        <dbReference type="Rhea" id="RHEA-COMP:10625"/>
        <dbReference type="Rhea" id="RHEA-COMP:10670"/>
        <dbReference type="ChEBI" id="CHEBI:15378"/>
        <dbReference type="ChEBI" id="CHEBI:30616"/>
        <dbReference type="ChEBI" id="CHEBI:32551"/>
        <dbReference type="ChEBI" id="CHEBI:33019"/>
        <dbReference type="ChEBI" id="CHEBI:82748"/>
        <dbReference type="ChEBI" id="CHEBI:83665"/>
        <dbReference type="ChEBI" id="CHEBI:456215"/>
        <dbReference type="EC" id="6.3.4.19"/>
    </reaction>
</comment>
<dbReference type="AlphaFoldDB" id="A0A0E9N7W6"/>
<accession>A0A0E9N7W6</accession>
<dbReference type="HAMAP" id="MF_01161">
    <property type="entry name" value="tRNA_Ile_lys_synt"/>
    <property type="match status" value="1"/>
</dbReference>